<sequence length="420" mass="47542">MFLIFDTQVRWNQHAMCCDTCNRWQHRLCHTNISKELFVETMNGNGLIAWHCQDCGVPNTEDPSSSNLGEPALESTRLSEAPRTSLLPDQDHDSFEEMETNVPEEASDDQEEIEEEEMEEEMEVESVQNSTAEENEDEDAEDVYEDSSFDVSGSFLQESEIREESIAEDPIDQTVHAVPDNGVTTYHIEHGGSQKGRDLLLDSDGFSYTVKKTTTNSTYWWCSVRSRAEQCPATVIQSGPDFIAGSRAHSHAGKPGAIVAAKIKQQVRSTAQGNVFQSVPSIVTSIIEENVDLRMPGPSRPKTGNLVRMANYSRQKLRPEEPRSLDFEFAKDFIQPGFFREDIWGRVNVNFYLLLGLLRKEADLLPLQKKLVSEGKLSRYQRKSAAKIHAKIAEAWKQYEEKELSTEALLKRLGRVYSPQ</sequence>
<dbReference type="PANTHER" id="PTHR20956">
    <property type="entry name" value="HEH2P"/>
    <property type="match status" value="1"/>
</dbReference>
<keyword evidence="2" id="KW-0863">Zinc-finger</keyword>
<evidence type="ECO:0000256" key="4">
    <source>
        <dbReference type="SAM" id="MobiDB-lite"/>
    </source>
</evidence>
<keyword evidence="1" id="KW-0479">Metal-binding</keyword>
<dbReference type="AlphaFoldDB" id="K1QWN3"/>
<keyword evidence="3" id="KW-0862">Zinc</keyword>
<accession>K1QWN3</accession>
<dbReference type="Pfam" id="PF04500">
    <property type="entry name" value="FLYWCH"/>
    <property type="match status" value="1"/>
</dbReference>
<dbReference type="HOGENOM" id="CLU_068747_0_0_1"/>
<dbReference type="CDD" id="cd15489">
    <property type="entry name" value="PHD_SF"/>
    <property type="match status" value="1"/>
</dbReference>
<feature type="region of interest" description="Disordered" evidence="4">
    <location>
        <begin position="59"/>
        <end position="148"/>
    </location>
</feature>
<dbReference type="SUPFAM" id="SSF57903">
    <property type="entry name" value="FYVE/PHD zinc finger"/>
    <property type="match status" value="1"/>
</dbReference>
<feature type="compositionally biased region" description="Acidic residues" evidence="4">
    <location>
        <begin position="133"/>
        <end position="148"/>
    </location>
</feature>
<evidence type="ECO:0000256" key="2">
    <source>
        <dbReference type="ARBA" id="ARBA00022771"/>
    </source>
</evidence>
<dbReference type="InParanoid" id="K1QWN3"/>
<evidence type="ECO:0000256" key="1">
    <source>
        <dbReference type="ARBA" id="ARBA00022723"/>
    </source>
</evidence>
<dbReference type="Gene3D" id="2.20.25.240">
    <property type="match status" value="1"/>
</dbReference>
<dbReference type="PANTHER" id="PTHR20956:SF12">
    <property type="entry name" value="FLYWCH-TYPE DOMAIN-CONTAINING PROTEIN"/>
    <property type="match status" value="1"/>
</dbReference>
<dbReference type="InterPro" id="IPR011011">
    <property type="entry name" value="Znf_FYVE_PHD"/>
</dbReference>
<organism evidence="5">
    <name type="scientific">Magallana gigas</name>
    <name type="common">Pacific oyster</name>
    <name type="synonym">Crassostrea gigas</name>
    <dbReference type="NCBI Taxonomy" id="29159"/>
    <lineage>
        <taxon>Eukaryota</taxon>
        <taxon>Metazoa</taxon>
        <taxon>Spiralia</taxon>
        <taxon>Lophotrochozoa</taxon>
        <taxon>Mollusca</taxon>
        <taxon>Bivalvia</taxon>
        <taxon>Autobranchia</taxon>
        <taxon>Pteriomorphia</taxon>
        <taxon>Ostreida</taxon>
        <taxon>Ostreoidea</taxon>
        <taxon>Ostreidae</taxon>
        <taxon>Magallana</taxon>
    </lineage>
</organism>
<proteinExistence type="predicted"/>
<dbReference type="InterPro" id="IPR007588">
    <property type="entry name" value="Znf_FLYWCH"/>
</dbReference>
<gene>
    <name evidence="5" type="ORF">CGI_10019200</name>
</gene>
<evidence type="ECO:0000313" key="5">
    <source>
        <dbReference type="EMBL" id="EKC41332.1"/>
    </source>
</evidence>
<dbReference type="Gene3D" id="3.30.40.10">
    <property type="entry name" value="Zinc/RING finger domain, C3HC4 (zinc finger)"/>
    <property type="match status" value="1"/>
</dbReference>
<protein>
    <submittedName>
        <fullName evidence="5">Uncharacterized protein</fullName>
    </submittedName>
</protein>
<dbReference type="GO" id="GO:0008270">
    <property type="term" value="F:zinc ion binding"/>
    <property type="evidence" value="ECO:0007669"/>
    <property type="project" value="UniProtKB-KW"/>
</dbReference>
<reference evidence="5" key="1">
    <citation type="journal article" date="2012" name="Nature">
        <title>The oyster genome reveals stress adaptation and complexity of shell formation.</title>
        <authorList>
            <person name="Zhang G."/>
            <person name="Fang X."/>
            <person name="Guo X."/>
            <person name="Li L."/>
            <person name="Luo R."/>
            <person name="Xu F."/>
            <person name="Yang P."/>
            <person name="Zhang L."/>
            <person name="Wang X."/>
            <person name="Qi H."/>
            <person name="Xiong Z."/>
            <person name="Que H."/>
            <person name="Xie Y."/>
            <person name="Holland P.W."/>
            <person name="Paps J."/>
            <person name="Zhu Y."/>
            <person name="Wu F."/>
            <person name="Chen Y."/>
            <person name="Wang J."/>
            <person name="Peng C."/>
            <person name="Meng J."/>
            <person name="Yang L."/>
            <person name="Liu J."/>
            <person name="Wen B."/>
            <person name="Zhang N."/>
            <person name="Huang Z."/>
            <person name="Zhu Q."/>
            <person name="Feng Y."/>
            <person name="Mount A."/>
            <person name="Hedgecock D."/>
            <person name="Xu Z."/>
            <person name="Liu Y."/>
            <person name="Domazet-Loso T."/>
            <person name="Du Y."/>
            <person name="Sun X."/>
            <person name="Zhang S."/>
            <person name="Liu B."/>
            <person name="Cheng P."/>
            <person name="Jiang X."/>
            <person name="Li J."/>
            <person name="Fan D."/>
            <person name="Wang W."/>
            <person name="Fu W."/>
            <person name="Wang T."/>
            <person name="Wang B."/>
            <person name="Zhang J."/>
            <person name="Peng Z."/>
            <person name="Li Y."/>
            <person name="Li N."/>
            <person name="Wang J."/>
            <person name="Chen M."/>
            <person name="He Y."/>
            <person name="Tan F."/>
            <person name="Song X."/>
            <person name="Zheng Q."/>
            <person name="Huang R."/>
            <person name="Yang H."/>
            <person name="Du X."/>
            <person name="Chen L."/>
            <person name="Yang M."/>
            <person name="Gaffney P.M."/>
            <person name="Wang S."/>
            <person name="Luo L."/>
            <person name="She Z."/>
            <person name="Ming Y."/>
            <person name="Huang W."/>
            <person name="Zhang S."/>
            <person name="Huang B."/>
            <person name="Zhang Y."/>
            <person name="Qu T."/>
            <person name="Ni P."/>
            <person name="Miao G."/>
            <person name="Wang J."/>
            <person name="Wang Q."/>
            <person name="Steinberg C.E."/>
            <person name="Wang H."/>
            <person name="Li N."/>
            <person name="Qian L."/>
            <person name="Zhang G."/>
            <person name="Li Y."/>
            <person name="Yang H."/>
            <person name="Liu X."/>
            <person name="Wang J."/>
            <person name="Yin Y."/>
            <person name="Wang J."/>
        </authorList>
    </citation>
    <scope>NUCLEOTIDE SEQUENCE [LARGE SCALE GENOMIC DNA]</scope>
    <source>
        <strain evidence="5">05x7-T-G4-1.051#20</strain>
    </source>
</reference>
<evidence type="ECO:0000256" key="3">
    <source>
        <dbReference type="ARBA" id="ARBA00022833"/>
    </source>
</evidence>
<name>K1QWN3_MAGGI</name>
<dbReference type="InterPro" id="IPR013083">
    <property type="entry name" value="Znf_RING/FYVE/PHD"/>
</dbReference>
<dbReference type="EMBL" id="JH818223">
    <property type="protein sequence ID" value="EKC41332.1"/>
    <property type="molecule type" value="Genomic_DNA"/>
</dbReference>
<feature type="compositionally biased region" description="Acidic residues" evidence="4">
    <location>
        <begin position="105"/>
        <end position="124"/>
    </location>
</feature>